<gene>
    <name evidence="2" type="ORF">LWI29_017105</name>
</gene>
<dbReference type="PANTHER" id="PTHR31676">
    <property type="entry name" value="T31J12.3 PROTEIN-RELATED"/>
    <property type="match status" value="1"/>
</dbReference>
<sequence>MSQATKSTLILCLSFFLLFTISNSSIEILLRNKGLPSGLFPKSVKSYDFDLYTGRLEVHLESSCMAMFENRVFFDKVVRANLTYGRLVGLEGVTQEELFLWLPVKEIIVDNDPGFILIDIGYAHKQLSFYQFDKPYVCKHHRTPFCPDKFLYVCLFTSWIQSYGGNGWNSEELILMQKKMGRKMGIQAQR</sequence>
<keyword evidence="3" id="KW-1185">Reference proteome</keyword>
<dbReference type="InterPro" id="IPR007493">
    <property type="entry name" value="DUF538"/>
</dbReference>
<dbReference type="InterPro" id="IPR036758">
    <property type="entry name" value="At5g01610-like"/>
</dbReference>
<dbReference type="EMBL" id="JAUESC010000385">
    <property type="protein sequence ID" value="KAK0578843.1"/>
    <property type="molecule type" value="Genomic_DNA"/>
</dbReference>
<reference evidence="2" key="1">
    <citation type="journal article" date="2022" name="Plant J.">
        <title>Strategies of tolerance reflected in two North American maple genomes.</title>
        <authorList>
            <person name="McEvoy S.L."/>
            <person name="Sezen U.U."/>
            <person name="Trouern-Trend A."/>
            <person name="McMahon S.M."/>
            <person name="Schaberg P.G."/>
            <person name="Yang J."/>
            <person name="Wegrzyn J.L."/>
            <person name="Swenson N.G."/>
        </authorList>
    </citation>
    <scope>NUCLEOTIDE SEQUENCE</scope>
    <source>
        <strain evidence="2">NS2018</strain>
    </source>
</reference>
<protein>
    <recommendedName>
        <fullName evidence="4">Transmembrane protein</fullName>
    </recommendedName>
</protein>
<dbReference type="SUPFAM" id="SSF141562">
    <property type="entry name" value="At5g01610-like"/>
    <property type="match status" value="1"/>
</dbReference>
<dbReference type="Proteomes" id="UP001168877">
    <property type="component" value="Unassembled WGS sequence"/>
</dbReference>
<feature type="chain" id="PRO_5041322019" description="Transmembrane protein" evidence="1">
    <location>
        <begin position="25"/>
        <end position="190"/>
    </location>
</feature>
<evidence type="ECO:0000313" key="2">
    <source>
        <dbReference type="EMBL" id="KAK0578843.1"/>
    </source>
</evidence>
<dbReference type="Gene3D" id="2.30.240.10">
    <property type="entry name" value="At5g01610-like"/>
    <property type="match status" value="1"/>
</dbReference>
<keyword evidence="1" id="KW-0732">Signal</keyword>
<evidence type="ECO:0000256" key="1">
    <source>
        <dbReference type="SAM" id="SignalP"/>
    </source>
</evidence>
<dbReference type="Pfam" id="PF04398">
    <property type="entry name" value="DUF538"/>
    <property type="match status" value="1"/>
</dbReference>
<reference evidence="2" key="2">
    <citation type="submission" date="2023-06" db="EMBL/GenBank/DDBJ databases">
        <authorList>
            <person name="Swenson N.G."/>
            <person name="Wegrzyn J.L."/>
            <person name="Mcevoy S.L."/>
        </authorList>
    </citation>
    <scope>NUCLEOTIDE SEQUENCE</scope>
    <source>
        <strain evidence="2">NS2018</strain>
        <tissue evidence="2">Leaf</tissue>
    </source>
</reference>
<proteinExistence type="predicted"/>
<evidence type="ECO:0008006" key="4">
    <source>
        <dbReference type="Google" id="ProtNLM"/>
    </source>
</evidence>
<dbReference type="PANTHER" id="PTHR31676:SF28">
    <property type="entry name" value="TRANSMEMBRANE PROTEIN"/>
    <property type="match status" value="1"/>
</dbReference>
<dbReference type="AlphaFoldDB" id="A0AA39RQ99"/>
<feature type="signal peptide" evidence="1">
    <location>
        <begin position="1"/>
        <end position="24"/>
    </location>
</feature>
<accession>A0AA39RQ99</accession>
<evidence type="ECO:0000313" key="3">
    <source>
        <dbReference type="Proteomes" id="UP001168877"/>
    </source>
</evidence>
<comment type="caution">
    <text evidence="2">The sequence shown here is derived from an EMBL/GenBank/DDBJ whole genome shotgun (WGS) entry which is preliminary data.</text>
</comment>
<organism evidence="2 3">
    <name type="scientific">Acer saccharum</name>
    <name type="common">Sugar maple</name>
    <dbReference type="NCBI Taxonomy" id="4024"/>
    <lineage>
        <taxon>Eukaryota</taxon>
        <taxon>Viridiplantae</taxon>
        <taxon>Streptophyta</taxon>
        <taxon>Embryophyta</taxon>
        <taxon>Tracheophyta</taxon>
        <taxon>Spermatophyta</taxon>
        <taxon>Magnoliopsida</taxon>
        <taxon>eudicotyledons</taxon>
        <taxon>Gunneridae</taxon>
        <taxon>Pentapetalae</taxon>
        <taxon>rosids</taxon>
        <taxon>malvids</taxon>
        <taxon>Sapindales</taxon>
        <taxon>Sapindaceae</taxon>
        <taxon>Hippocastanoideae</taxon>
        <taxon>Acereae</taxon>
        <taxon>Acer</taxon>
    </lineage>
</organism>
<name>A0AA39RQ99_ACESA</name>